<dbReference type="GO" id="GO:0005840">
    <property type="term" value="C:ribosome"/>
    <property type="evidence" value="ECO:0007669"/>
    <property type="project" value="UniProtKB-KW"/>
</dbReference>
<dbReference type="InterPro" id="IPR002671">
    <property type="entry name" value="Ribosomal_eL22"/>
</dbReference>
<dbReference type="InterPro" id="IPR038526">
    <property type="entry name" value="Ribosomal_eL22_sf"/>
</dbReference>
<name>A0A5N3VY95_MUNRE</name>
<dbReference type="GO" id="GO:0003735">
    <property type="term" value="F:structural constituent of ribosome"/>
    <property type="evidence" value="ECO:0007669"/>
    <property type="project" value="InterPro"/>
</dbReference>
<dbReference type="Proteomes" id="UP000326062">
    <property type="component" value="Unassembled WGS sequence"/>
</dbReference>
<evidence type="ECO:0000256" key="2">
    <source>
        <dbReference type="ARBA" id="ARBA00022980"/>
    </source>
</evidence>
<evidence type="ECO:0000256" key="3">
    <source>
        <dbReference type="ARBA" id="ARBA00023274"/>
    </source>
</evidence>
<dbReference type="PANTHER" id="PTHR10064">
    <property type="entry name" value="60S RIBOSOMAL PROTEIN L22"/>
    <property type="match status" value="1"/>
</dbReference>
<evidence type="ECO:0000313" key="4">
    <source>
        <dbReference type="EMBL" id="KAB0353942.1"/>
    </source>
</evidence>
<reference evidence="4 5" key="1">
    <citation type="submission" date="2019-06" db="EMBL/GenBank/DDBJ databases">
        <title>Discovery of a novel chromosome fission-fusion reversal in muntjac.</title>
        <authorList>
            <person name="Mudd A.B."/>
            <person name="Bredeson J.V."/>
            <person name="Baum R."/>
            <person name="Hockemeyer D."/>
            <person name="Rokhsar D.S."/>
        </authorList>
    </citation>
    <scope>NUCLEOTIDE SEQUENCE [LARGE SCALE GENOMIC DNA]</scope>
    <source>
        <strain evidence="4">UCam_UCB_Mr</strain>
        <tissue evidence="4">Fibroblast cell line</tissue>
    </source>
</reference>
<dbReference type="Pfam" id="PF01776">
    <property type="entry name" value="Ribosomal_L22e"/>
    <property type="match status" value="1"/>
</dbReference>
<keyword evidence="2" id="KW-0689">Ribosomal protein</keyword>
<dbReference type="GO" id="GO:0002181">
    <property type="term" value="P:cytoplasmic translation"/>
    <property type="evidence" value="ECO:0007669"/>
    <property type="project" value="TreeGrafter"/>
</dbReference>
<proteinExistence type="inferred from homology"/>
<comment type="caution">
    <text evidence="4">The sequence shown here is derived from an EMBL/GenBank/DDBJ whole genome shotgun (WGS) entry which is preliminary data.</text>
</comment>
<dbReference type="PANTHER" id="PTHR10064:SF1">
    <property type="entry name" value="RIBOSOMAL PROTEIN EL22-LIKE"/>
    <property type="match status" value="1"/>
</dbReference>
<protein>
    <recommendedName>
        <fullName evidence="6">60S ribosomal protein L22-like 1</fullName>
    </recommendedName>
</protein>
<dbReference type="Gene3D" id="3.30.1360.210">
    <property type="match status" value="1"/>
</dbReference>
<keyword evidence="3" id="KW-0687">Ribonucleoprotein</keyword>
<evidence type="ECO:0000256" key="1">
    <source>
        <dbReference type="ARBA" id="ARBA00007817"/>
    </source>
</evidence>
<sequence length="87" mass="10462">RKTRSPRKSTWIFNLNLTDREKVKVNEKIRDLGNVTHIESFKNKITVKYLKKNNLRNWLHVVASEKETYELCYFQISQDEDESDSED</sequence>
<feature type="non-terminal residue" evidence="4">
    <location>
        <position position="1"/>
    </location>
</feature>
<dbReference type="GO" id="GO:0003723">
    <property type="term" value="F:RNA binding"/>
    <property type="evidence" value="ECO:0007669"/>
    <property type="project" value="TreeGrafter"/>
</dbReference>
<dbReference type="GO" id="GO:1990904">
    <property type="term" value="C:ribonucleoprotein complex"/>
    <property type="evidence" value="ECO:0007669"/>
    <property type="project" value="UniProtKB-KW"/>
</dbReference>
<accession>A0A5N3VY95</accession>
<dbReference type="AlphaFoldDB" id="A0A5N3VY95"/>
<comment type="similarity">
    <text evidence="1">Belongs to the eukaryotic ribosomal protein eL22 family.</text>
</comment>
<dbReference type="EMBL" id="VCEB01000168">
    <property type="protein sequence ID" value="KAB0353942.1"/>
    <property type="molecule type" value="Genomic_DNA"/>
</dbReference>
<gene>
    <name evidence="4" type="ORF">FD755_023365</name>
</gene>
<organism evidence="4 5">
    <name type="scientific">Muntiacus reevesi</name>
    <name type="common">Reeves' muntjac</name>
    <name type="synonym">Cervus reevesi</name>
    <dbReference type="NCBI Taxonomy" id="9886"/>
    <lineage>
        <taxon>Eukaryota</taxon>
        <taxon>Metazoa</taxon>
        <taxon>Chordata</taxon>
        <taxon>Craniata</taxon>
        <taxon>Vertebrata</taxon>
        <taxon>Euteleostomi</taxon>
        <taxon>Mammalia</taxon>
        <taxon>Eutheria</taxon>
        <taxon>Laurasiatheria</taxon>
        <taxon>Artiodactyla</taxon>
        <taxon>Ruminantia</taxon>
        <taxon>Pecora</taxon>
        <taxon>Cervidae</taxon>
        <taxon>Muntiacinae</taxon>
        <taxon>Muntiacus</taxon>
    </lineage>
</organism>
<evidence type="ECO:0008006" key="6">
    <source>
        <dbReference type="Google" id="ProtNLM"/>
    </source>
</evidence>
<evidence type="ECO:0000313" key="5">
    <source>
        <dbReference type="Proteomes" id="UP000326062"/>
    </source>
</evidence>
<keyword evidence="5" id="KW-1185">Reference proteome</keyword>